<dbReference type="Pfam" id="PF00035">
    <property type="entry name" value="dsrm"/>
    <property type="match status" value="1"/>
</dbReference>
<evidence type="ECO:0000313" key="5">
    <source>
        <dbReference type="Proteomes" id="UP000305948"/>
    </source>
</evidence>
<dbReference type="InterPro" id="IPR014720">
    <property type="entry name" value="dsRBD_dom"/>
</dbReference>
<dbReference type="Gene3D" id="3.30.160.20">
    <property type="match status" value="1"/>
</dbReference>
<dbReference type="OrthoDB" id="3267713at2759"/>
<dbReference type="PROSITE" id="PS50137">
    <property type="entry name" value="DS_RBD"/>
    <property type="match status" value="1"/>
</dbReference>
<feature type="domain" description="DRBM" evidence="3">
    <location>
        <begin position="5"/>
        <end position="74"/>
    </location>
</feature>
<sequence>MPVQHPTMHLNNFLQAHGGTQQMEMRQSEEGPNHERKWRVVVFINNIQYGTGLGHDLTAAKKAAAQETLTLISANGNRLLG</sequence>
<dbReference type="Proteomes" id="UP000305948">
    <property type="component" value="Unassembled WGS sequence"/>
</dbReference>
<proteinExistence type="predicted"/>
<organism evidence="4 5">
    <name type="scientific">Heliocybe sulcata</name>
    <dbReference type="NCBI Taxonomy" id="5364"/>
    <lineage>
        <taxon>Eukaryota</taxon>
        <taxon>Fungi</taxon>
        <taxon>Dikarya</taxon>
        <taxon>Basidiomycota</taxon>
        <taxon>Agaricomycotina</taxon>
        <taxon>Agaricomycetes</taxon>
        <taxon>Gloeophyllales</taxon>
        <taxon>Gloeophyllaceae</taxon>
        <taxon>Heliocybe</taxon>
    </lineage>
</organism>
<dbReference type="AlphaFoldDB" id="A0A5C3NJ65"/>
<feature type="compositionally biased region" description="Basic and acidic residues" evidence="2">
    <location>
        <begin position="26"/>
        <end position="35"/>
    </location>
</feature>
<evidence type="ECO:0000259" key="3">
    <source>
        <dbReference type="PROSITE" id="PS50137"/>
    </source>
</evidence>
<feature type="region of interest" description="Disordered" evidence="2">
    <location>
        <begin position="15"/>
        <end position="35"/>
    </location>
</feature>
<reference evidence="4 5" key="1">
    <citation type="journal article" date="2019" name="Nat. Ecol. Evol.">
        <title>Megaphylogeny resolves global patterns of mushroom evolution.</title>
        <authorList>
            <person name="Varga T."/>
            <person name="Krizsan K."/>
            <person name="Foldi C."/>
            <person name="Dima B."/>
            <person name="Sanchez-Garcia M."/>
            <person name="Sanchez-Ramirez S."/>
            <person name="Szollosi G.J."/>
            <person name="Szarkandi J.G."/>
            <person name="Papp V."/>
            <person name="Albert L."/>
            <person name="Andreopoulos W."/>
            <person name="Angelini C."/>
            <person name="Antonin V."/>
            <person name="Barry K.W."/>
            <person name="Bougher N.L."/>
            <person name="Buchanan P."/>
            <person name="Buyck B."/>
            <person name="Bense V."/>
            <person name="Catcheside P."/>
            <person name="Chovatia M."/>
            <person name="Cooper J."/>
            <person name="Damon W."/>
            <person name="Desjardin D."/>
            <person name="Finy P."/>
            <person name="Geml J."/>
            <person name="Haridas S."/>
            <person name="Hughes K."/>
            <person name="Justo A."/>
            <person name="Karasinski D."/>
            <person name="Kautmanova I."/>
            <person name="Kiss B."/>
            <person name="Kocsube S."/>
            <person name="Kotiranta H."/>
            <person name="LaButti K.M."/>
            <person name="Lechner B.E."/>
            <person name="Liimatainen K."/>
            <person name="Lipzen A."/>
            <person name="Lukacs Z."/>
            <person name="Mihaltcheva S."/>
            <person name="Morgado L.N."/>
            <person name="Niskanen T."/>
            <person name="Noordeloos M.E."/>
            <person name="Ohm R.A."/>
            <person name="Ortiz-Santana B."/>
            <person name="Ovrebo C."/>
            <person name="Racz N."/>
            <person name="Riley R."/>
            <person name="Savchenko A."/>
            <person name="Shiryaev A."/>
            <person name="Soop K."/>
            <person name="Spirin V."/>
            <person name="Szebenyi C."/>
            <person name="Tomsovsky M."/>
            <person name="Tulloss R.E."/>
            <person name="Uehling J."/>
            <person name="Grigoriev I.V."/>
            <person name="Vagvolgyi C."/>
            <person name="Papp T."/>
            <person name="Martin F.M."/>
            <person name="Miettinen O."/>
            <person name="Hibbett D.S."/>
            <person name="Nagy L.G."/>
        </authorList>
    </citation>
    <scope>NUCLEOTIDE SEQUENCE [LARGE SCALE GENOMIC DNA]</scope>
    <source>
        <strain evidence="4 5">OMC1185</strain>
    </source>
</reference>
<keyword evidence="1" id="KW-0694">RNA-binding</keyword>
<dbReference type="SUPFAM" id="SSF54768">
    <property type="entry name" value="dsRNA-binding domain-like"/>
    <property type="match status" value="1"/>
</dbReference>
<feature type="compositionally biased region" description="Polar residues" evidence="2">
    <location>
        <begin position="15"/>
        <end position="25"/>
    </location>
</feature>
<dbReference type="EMBL" id="ML213503">
    <property type="protein sequence ID" value="TFK56516.1"/>
    <property type="molecule type" value="Genomic_DNA"/>
</dbReference>
<keyword evidence="5" id="KW-1185">Reference proteome</keyword>
<dbReference type="GO" id="GO:0003723">
    <property type="term" value="F:RNA binding"/>
    <property type="evidence" value="ECO:0007669"/>
    <property type="project" value="UniProtKB-UniRule"/>
</dbReference>
<accession>A0A5C3NJ65</accession>
<protein>
    <recommendedName>
        <fullName evidence="3">DRBM domain-containing protein</fullName>
    </recommendedName>
</protein>
<gene>
    <name evidence="4" type="ORF">OE88DRAFT_1730003</name>
</gene>
<evidence type="ECO:0000256" key="2">
    <source>
        <dbReference type="SAM" id="MobiDB-lite"/>
    </source>
</evidence>
<evidence type="ECO:0000313" key="4">
    <source>
        <dbReference type="EMBL" id="TFK56516.1"/>
    </source>
</evidence>
<evidence type="ECO:0000256" key="1">
    <source>
        <dbReference type="PROSITE-ProRule" id="PRU00266"/>
    </source>
</evidence>
<name>A0A5C3NJ65_9AGAM</name>